<organism evidence="1 2">
    <name type="scientific">Rathayibacter tanaceti</name>
    <dbReference type="NCBI Taxonomy" id="1671680"/>
    <lineage>
        <taxon>Bacteria</taxon>
        <taxon>Bacillati</taxon>
        <taxon>Actinomycetota</taxon>
        <taxon>Actinomycetes</taxon>
        <taxon>Micrococcales</taxon>
        <taxon>Microbacteriaceae</taxon>
        <taxon>Rathayibacter</taxon>
    </lineage>
</organism>
<sequence>MGHRSRSGDPLYSVRRTLHTGLKLLTEKQRARLEALFAAEEHVAVEMT</sequence>
<keyword evidence="2" id="KW-1185">Reference proteome</keyword>
<dbReference type="Proteomes" id="UP000076717">
    <property type="component" value="Unassembled WGS sequence"/>
</dbReference>
<evidence type="ECO:0000313" key="1">
    <source>
        <dbReference type="EMBL" id="KZX19679.1"/>
    </source>
</evidence>
<evidence type="ECO:0000313" key="2">
    <source>
        <dbReference type="Proteomes" id="UP000076717"/>
    </source>
</evidence>
<gene>
    <name evidence="1" type="ORF">ACH61_03225</name>
</gene>
<accession>A0A162GE39</accession>
<dbReference type="AlphaFoldDB" id="A0A162GE39"/>
<reference evidence="1 2" key="1">
    <citation type="submission" date="2015-08" db="EMBL/GenBank/DDBJ databases">
        <title>Draft Genome Sequence of Rathayibacter sp. Strain VKM Ac-2596 Isolated from Leaf Gall Induced by Plant-Parasitic Nematodes.</title>
        <authorList>
            <person name="Vasilenko O.V."/>
            <person name="Starodumova I.P."/>
            <person name="Tarlachkov S.V."/>
            <person name="Dorofeeva L.V."/>
            <person name="Evtushenko L.I."/>
        </authorList>
    </citation>
    <scope>NUCLEOTIDE SEQUENCE [LARGE SCALE GENOMIC DNA]</scope>
    <source>
        <strain evidence="1 2">VKM Ac-2596</strain>
    </source>
</reference>
<dbReference type="EMBL" id="LIIN01000261">
    <property type="protein sequence ID" value="KZX19679.1"/>
    <property type="molecule type" value="Genomic_DNA"/>
</dbReference>
<comment type="caution">
    <text evidence="1">The sequence shown here is derived from an EMBL/GenBank/DDBJ whole genome shotgun (WGS) entry which is preliminary data.</text>
</comment>
<proteinExistence type="predicted"/>
<name>A0A162GE39_9MICO</name>
<protein>
    <submittedName>
        <fullName evidence="1">Uncharacterized protein</fullName>
    </submittedName>
</protein>